<dbReference type="PANTHER" id="PTHR31954">
    <property type="entry name" value="CILIA- AND FLAGELLA-ASSOCIATED PROTEIN 157"/>
    <property type="match status" value="1"/>
</dbReference>
<protein>
    <recommendedName>
        <fullName evidence="3">Cilia- and flagella-associated protein 157</fullName>
    </recommendedName>
</protein>
<keyword evidence="4 7" id="KW-0175">Coiled coil</keyword>
<feature type="coiled-coil region" evidence="7">
    <location>
        <begin position="79"/>
        <end position="113"/>
    </location>
</feature>
<evidence type="ECO:0000256" key="2">
    <source>
        <dbReference type="ARBA" id="ARBA00010841"/>
    </source>
</evidence>
<feature type="coiled-coil region" evidence="7">
    <location>
        <begin position="299"/>
        <end position="358"/>
    </location>
</feature>
<dbReference type="GO" id="GO:0007288">
    <property type="term" value="P:sperm axoneme assembly"/>
    <property type="evidence" value="ECO:0007669"/>
    <property type="project" value="TreeGrafter"/>
</dbReference>
<keyword evidence="5" id="KW-0969">Cilium</keyword>
<feature type="compositionally biased region" description="Basic and acidic residues" evidence="8">
    <location>
        <begin position="14"/>
        <end position="31"/>
    </location>
</feature>
<name>A0AAV7A0I7_ENGPU</name>
<evidence type="ECO:0000256" key="8">
    <source>
        <dbReference type="SAM" id="MobiDB-lite"/>
    </source>
</evidence>
<evidence type="ECO:0000256" key="3">
    <source>
        <dbReference type="ARBA" id="ARBA00014087"/>
    </source>
</evidence>
<evidence type="ECO:0000256" key="7">
    <source>
        <dbReference type="SAM" id="Coils"/>
    </source>
</evidence>
<dbReference type="GO" id="GO:0008017">
    <property type="term" value="F:microtubule binding"/>
    <property type="evidence" value="ECO:0007669"/>
    <property type="project" value="TreeGrafter"/>
</dbReference>
<accession>A0AAV7A0I7</accession>
<evidence type="ECO:0000256" key="6">
    <source>
        <dbReference type="ARBA" id="ARBA00023273"/>
    </source>
</evidence>
<evidence type="ECO:0000256" key="4">
    <source>
        <dbReference type="ARBA" id="ARBA00023054"/>
    </source>
</evidence>
<dbReference type="GO" id="GO:0036064">
    <property type="term" value="C:ciliary basal body"/>
    <property type="evidence" value="ECO:0007669"/>
    <property type="project" value="TreeGrafter"/>
</dbReference>
<reference evidence="9" key="1">
    <citation type="thesis" date="2020" institute="ProQuest LLC" country="789 East Eisenhower Parkway, Ann Arbor, MI, USA">
        <title>Comparative Genomics and Chromosome Evolution.</title>
        <authorList>
            <person name="Mudd A.B."/>
        </authorList>
    </citation>
    <scope>NUCLEOTIDE SEQUENCE</scope>
    <source>
        <strain evidence="9">237g6f4</strain>
        <tissue evidence="9">Blood</tissue>
    </source>
</reference>
<proteinExistence type="inferred from homology"/>
<comment type="caution">
    <text evidence="9">The sequence shown here is derived from an EMBL/GenBank/DDBJ whole genome shotgun (WGS) entry which is preliminary data.</text>
</comment>
<dbReference type="AlphaFoldDB" id="A0AAV7A0I7"/>
<gene>
    <name evidence="9" type="ORF">GDO81_003922</name>
</gene>
<evidence type="ECO:0000313" key="9">
    <source>
        <dbReference type="EMBL" id="KAG8554854.1"/>
    </source>
</evidence>
<feature type="region of interest" description="Disordered" evidence="8">
    <location>
        <begin position="1"/>
        <end position="31"/>
    </location>
</feature>
<dbReference type="EMBL" id="WNYA01000010">
    <property type="protein sequence ID" value="KAG8554854.1"/>
    <property type="molecule type" value="Genomic_DNA"/>
</dbReference>
<dbReference type="Proteomes" id="UP000824782">
    <property type="component" value="Unassembled WGS sequence"/>
</dbReference>
<keyword evidence="10" id="KW-1185">Reference proteome</keyword>
<evidence type="ECO:0000256" key="1">
    <source>
        <dbReference type="ARBA" id="ARBA00004138"/>
    </source>
</evidence>
<sequence>MPPKKKKGKSSAAGKKEKPGDKPKTEPVTEESKEYYLLQIRDLEGRLERYQKKWDEICAKEDFFQSQFDQLSSDKKEIVSFLKRTLNQRMDEIADLNEQLSRLQQAKDAEKEAYEGQLAGVTHEFQETKEKLTSENMLLAGKLASLEEFRVQKEDLMAKFAALEEKLIKQEEEHKDMMYKLEKKAVQDKDRLKKEMVQKVNTVAAEFRRVSNDQMAETTKRAIRENVAISSQLAKMSEKSLELIQENDQLKEHEAELRKQLEMLEENEKEYVRNNLSNQKVIRMLTEKCNQQQAMLDVAIQKEQDLNHLHMEHQSLQEEAQALRQRMTFMEEEVQRLMEETNKTNRQLEDEVKKRRSVEKVLSRAAASLKDMLMEKLSEEEEDDKQVESLARRNQMLHSLLVLLNSAAALGLGPALNEFQSNDTHYVEHLTPHRRRTVSPTLKGPGVTPHYHIGDLGLVPRQDVSSAVLGKIGMLSRTTKLGPVQAHPALAKDLLTLSQERNLPKQKPLPGISSTPPGNALLMAK</sequence>
<comment type="similarity">
    <text evidence="2">Belongs to the CFAP157 family.</text>
</comment>
<evidence type="ECO:0000256" key="5">
    <source>
        <dbReference type="ARBA" id="ARBA00023069"/>
    </source>
</evidence>
<comment type="subcellular location">
    <subcellularLocation>
        <location evidence="1">Cell projection</location>
        <location evidence="1">Cilium</location>
    </subcellularLocation>
</comment>
<dbReference type="PANTHER" id="PTHR31954:SF1">
    <property type="entry name" value="CILIA- AND FLAGELLA-ASSOCIATED PROTEIN 157"/>
    <property type="match status" value="1"/>
</dbReference>
<organism evidence="9 10">
    <name type="scientific">Engystomops pustulosus</name>
    <name type="common">Tungara frog</name>
    <name type="synonym">Physalaemus pustulosus</name>
    <dbReference type="NCBI Taxonomy" id="76066"/>
    <lineage>
        <taxon>Eukaryota</taxon>
        <taxon>Metazoa</taxon>
        <taxon>Chordata</taxon>
        <taxon>Craniata</taxon>
        <taxon>Vertebrata</taxon>
        <taxon>Euteleostomi</taxon>
        <taxon>Amphibia</taxon>
        <taxon>Batrachia</taxon>
        <taxon>Anura</taxon>
        <taxon>Neobatrachia</taxon>
        <taxon>Hyloidea</taxon>
        <taxon>Leptodactylidae</taxon>
        <taxon>Leiuperinae</taxon>
        <taxon>Engystomops</taxon>
    </lineage>
</organism>
<keyword evidence="6" id="KW-0966">Cell projection</keyword>
<feature type="region of interest" description="Disordered" evidence="8">
    <location>
        <begin position="502"/>
        <end position="525"/>
    </location>
</feature>
<feature type="coiled-coil region" evidence="7">
    <location>
        <begin position="146"/>
        <end position="173"/>
    </location>
</feature>
<feature type="coiled-coil region" evidence="7">
    <location>
        <begin position="233"/>
        <end position="274"/>
    </location>
</feature>
<dbReference type="InterPro" id="IPR038844">
    <property type="entry name" value="CFAP157"/>
</dbReference>
<evidence type="ECO:0000313" key="10">
    <source>
        <dbReference type="Proteomes" id="UP000824782"/>
    </source>
</evidence>